<dbReference type="FunFam" id="1.20.920.50:FF:000001">
    <property type="entry name" value="Androgen-binding protein"/>
    <property type="match status" value="1"/>
</dbReference>
<dbReference type="PROSITE" id="PS51311">
    <property type="entry name" value="SCGB"/>
    <property type="match status" value="1"/>
</dbReference>
<dbReference type="RefSeq" id="NP_001094329.1">
    <property type="nucleotide sequence ID" value="NM_001100859.1"/>
</dbReference>
<dbReference type="InterPro" id="IPR035960">
    <property type="entry name" value="Secretoglobin_sf"/>
</dbReference>
<reference evidence="6" key="1">
    <citation type="journal article" date="2005" name="Genome Res.">
        <title>Gene and alternative splicing annotation with AIR.</title>
        <authorList>
            <person name="Florea L."/>
            <person name="Di Francesco V."/>
            <person name="Miller J."/>
            <person name="Turner R."/>
            <person name="Yao A."/>
            <person name="Harris M."/>
            <person name="Walenz B."/>
            <person name="Mobarry C."/>
            <person name="Merkulov G.V."/>
            <person name="Charlab R."/>
            <person name="Dew I."/>
            <person name="Deng Z."/>
            <person name="Istrail S."/>
            <person name="Li P."/>
            <person name="Sutton G."/>
        </authorList>
    </citation>
    <scope>NUCLEOTIDE SEQUENCE</scope>
    <source>
        <strain evidence="6">BN</strain>
    </source>
</reference>
<dbReference type="GO" id="GO:0005576">
    <property type="term" value="C:extracellular region"/>
    <property type="evidence" value="ECO:0007669"/>
    <property type="project" value="UniProtKB-SubCell"/>
</dbReference>
<dbReference type="InterPro" id="IPR016126">
    <property type="entry name" value="Secretoglobin"/>
</dbReference>
<dbReference type="SUPFAM" id="SSF48201">
    <property type="entry name" value="Uteroglobin-like"/>
    <property type="match status" value="1"/>
</dbReference>
<protein>
    <submittedName>
        <fullName evidence="6">Androgen binding protein, alpha</fullName>
    </submittedName>
</protein>
<keyword evidence="3" id="KW-0964">Secreted</keyword>
<feature type="signal peptide" evidence="5">
    <location>
        <begin position="1"/>
        <end position="19"/>
    </location>
</feature>
<dbReference type="SMART" id="SM00096">
    <property type="entry name" value="UTG"/>
    <property type="match status" value="1"/>
</dbReference>
<accession>A6JA83</accession>
<dbReference type="CTD" id="100043868"/>
<name>A6JA83_RAT</name>
<dbReference type="AlphaFoldDB" id="A6JA83"/>
<dbReference type="KEGG" id="rno:361551"/>
<dbReference type="InterPro" id="IPR006178">
    <property type="entry name" value="CH1-like"/>
</dbReference>
<dbReference type="CDD" id="cd00633">
    <property type="entry name" value="Secretoglobin"/>
    <property type="match status" value="1"/>
</dbReference>
<dbReference type="Gene3D" id="1.20.920.50">
    <property type="match status" value="1"/>
</dbReference>
<evidence type="ECO:0000256" key="2">
    <source>
        <dbReference type="ARBA" id="ARBA00008650"/>
    </source>
</evidence>
<dbReference type="Proteomes" id="UP000234681">
    <property type="component" value="Chromosome 1"/>
</dbReference>
<dbReference type="PANTHER" id="PTHR21226">
    <property type="entry name" value="ABPA10-RELATED"/>
    <property type="match status" value="1"/>
</dbReference>
<comment type="subcellular location">
    <subcellularLocation>
        <location evidence="1">Secreted</location>
    </subcellularLocation>
</comment>
<evidence type="ECO:0000256" key="4">
    <source>
        <dbReference type="ARBA" id="ARBA00022729"/>
    </source>
</evidence>
<dbReference type="InterPro" id="IPR053723">
    <property type="entry name" value="Secretoglobin_Domain_sf"/>
</dbReference>
<dbReference type="EMBL" id="CH473979">
    <property type="protein sequence ID" value="EDM07651.1"/>
    <property type="molecule type" value="Genomic_DNA"/>
</dbReference>
<feature type="chain" id="PRO_5039950358" evidence="5">
    <location>
        <begin position="20"/>
        <end position="92"/>
    </location>
</feature>
<keyword evidence="4 5" id="KW-0732">Signal</keyword>
<evidence type="ECO:0000313" key="6">
    <source>
        <dbReference type="EMBL" id="EDM07651.1"/>
    </source>
</evidence>
<proteinExistence type="inferred from homology"/>
<evidence type="ECO:0000313" key="7">
    <source>
        <dbReference type="RGD" id="1311531"/>
    </source>
</evidence>
<evidence type="ECO:0000256" key="1">
    <source>
        <dbReference type="ARBA" id="ARBA00004613"/>
    </source>
</evidence>
<dbReference type="PRINTS" id="PR00827">
    <property type="entry name" value="FELALLERGEN"/>
</dbReference>
<gene>
    <name evidence="7" type="primary">Scgb1b30</name>
    <name evidence="6" type="synonym">Abpa</name>
    <name evidence="6" type="ORF">rCG_53715</name>
</gene>
<evidence type="ECO:0000256" key="3">
    <source>
        <dbReference type="ARBA" id="ARBA00022525"/>
    </source>
</evidence>
<organism evidence="6">
    <name type="scientific">Rattus norvegicus</name>
    <name type="common">Rat</name>
    <dbReference type="NCBI Taxonomy" id="10116"/>
    <lineage>
        <taxon>Eukaryota</taxon>
        <taxon>Metazoa</taxon>
        <taxon>Chordata</taxon>
        <taxon>Craniata</taxon>
        <taxon>Vertebrata</taxon>
        <taxon>Euteleostomi</taxon>
        <taxon>Mammalia</taxon>
        <taxon>Eutheria</taxon>
        <taxon>Euarchontoglires</taxon>
        <taxon>Glires</taxon>
        <taxon>Rodentia</taxon>
        <taxon>Myomorpha</taxon>
        <taxon>Muroidea</taxon>
        <taxon>Muridae</taxon>
        <taxon>Murinae</taxon>
        <taxon>Rattus</taxon>
    </lineage>
</organism>
<dbReference type="OrthoDB" id="9450650at2759"/>
<dbReference type="PANTHER" id="PTHR21226:SF8">
    <property type="entry name" value="ABPA10-RELATED"/>
    <property type="match status" value="1"/>
</dbReference>
<dbReference type="OMA" id="NQEVIEN"/>
<dbReference type="RGD" id="1311531">
    <property type="gene designation" value="Scgb1b30"/>
</dbReference>
<sequence length="92" mass="9747">MKLAGALVLLGAALLLTSGGDCGLCPAMQTKVDLLLHGTVDDYVAYVEQYKDNPAILANAESIKQCVDSKLTKEDKDHATSLVEKIKASPLC</sequence>
<comment type="similarity">
    <text evidence="2">Belongs to the secretoglobin family.</text>
</comment>
<dbReference type="AGR" id="RGD:1311531"/>
<dbReference type="SMR" id="A6JA83"/>
<evidence type="ECO:0000256" key="5">
    <source>
        <dbReference type="SAM" id="SignalP"/>
    </source>
</evidence>
<reference evidence="6" key="2">
    <citation type="submission" date="2005-09" db="EMBL/GenBank/DDBJ databases">
        <authorList>
            <person name="Mural R.J."/>
            <person name="Li P.W."/>
            <person name="Adams M.D."/>
            <person name="Amanatides P.G."/>
            <person name="Baden-Tillson H."/>
            <person name="Barnstead M."/>
            <person name="Chin S.H."/>
            <person name="Dew I."/>
            <person name="Evans C.A."/>
            <person name="Ferriera S."/>
            <person name="Flanigan M."/>
            <person name="Fosler C."/>
            <person name="Glodek A."/>
            <person name="Gu Z."/>
            <person name="Holt R.A."/>
            <person name="Jennings D."/>
            <person name="Kraft C.L."/>
            <person name="Lu F."/>
            <person name="Nguyen T."/>
            <person name="Nusskern D.R."/>
            <person name="Pfannkoch C.M."/>
            <person name="Sitter C."/>
            <person name="Sutton G.G."/>
            <person name="Venter J.C."/>
            <person name="Wang Z."/>
            <person name="Woodage T."/>
            <person name="Zheng X.H."/>
            <person name="Zhong F."/>
        </authorList>
    </citation>
    <scope>NUCLEOTIDE SEQUENCE</scope>
    <source>
        <strain evidence="6">BN</strain>
    </source>
</reference>
<dbReference type="Pfam" id="PF01099">
    <property type="entry name" value="Uteroglobin"/>
    <property type="match status" value="1"/>
</dbReference>
<dbReference type="GeneID" id="361551"/>